<sequence>MRKACGAERCLGFLPLTLIHTTVASHPSSPLTRPNSPRTSVQRIRRRLRQRRSWASRQRVSMYAVHRCIPSTQNSQITPGPQPIAHNIRQIDRRRCVDAHPVIILGNCARPLARWCVCSRLLSLLIIHSVFAARETRCPDFISCVQRSRLLTVARPTQPSPARAGPVCLNAACRSLRATKPTKDTCTHV</sequence>
<evidence type="ECO:0000313" key="2">
    <source>
        <dbReference type="EMBL" id="KDN43107.1"/>
    </source>
</evidence>
<gene>
    <name evidence="2" type="ORF">K437DRAFT_155014</name>
</gene>
<evidence type="ECO:0008006" key="4">
    <source>
        <dbReference type="Google" id="ProtNLM"/>
    </source>
</evidence>
<evidence type="ECO:0000313" key="3">
    <source>
        <dbReference type="Proteomes" id="UP000027361"/>
    </source>
</evidence>
<feature type="signal peptide" evidence="1">
    <location>
        <begin position="1"/>
        <end position="24"/>
    </location>
</feature>
<organism evidence="2 3">
    <name type="scientific">Tilletiaria anomala (strain ATCC 24038 / CBS 436.72 / UBC 951)</name>
    <dbReference type="NCBI Taxonomy" id="1037660"/>
    <lineage>
        <taxon>Eukaryota</taxon>
        <taxon>Fungi</taxon>
        <taxon>Dikarya</taxon>
        <taxon>Basidiomycota</taxon>
        <taxon>Ustilaginomycotina</taxon>
        <taxon>Exobasidiomycetes</taxon>
        <taxon>Georgefischeriales</taxon>
        <taxon>Tilletiariaceae</taxon>
        <taxon>Tilletiaria</taxon>
    </lineage>
</organism>
<dbReference type="EMBL" id="JMSN01000064">
    <property type="protein sequence ID" value="KDN43107.1"/>
    <property type="molecule type" value="Genomic_DNA"/>
</dbReference>
<evidence type="ECO:0000256" key="1">
    <source>
        <dbReference type="SAM" id="SignalP"/>
    </source>
</evidence>
<keyword evidence="3" id="KW-1185">Reference proteome</keyword>
<dbReference type="Proteomes" id="UP000027361">
    <property type="component" value="Unassembled WGS sequence"/>
</dbReference>
<keyword evidence="1" id="KW-0732">Signal</keyword>
<feature type="chain" id="PRO_5001632203" description="Secreted protein" evidence="1">
    <location>
        <begin position="25"/>
        <end position="189"/>
    </location>
</feature>
<name>A0A066VMX4_TILAU</name>
<comment type="caution">
    <text evidence="2">The sequence shown here is derived from an EMBL/GenBank/DDBJ whole genome shotgun (WGS) entry which is preliminary data.</text>
</comment>
<dbReference type="HOGENOM" id="CLU_1435362_0_0_1"/>
<dbReference type="InParanoid" id="A0A066VMX4"/>
<dbReference type="AlphaFoldDB" id="A0A066VMX4"/>
<dbReference type="RefSeq" id="XP_013242274.1">
    <property type="nucleotide sequence ID" value="XM_013386820.1"/>
</dbReference>
<dbReference type="GeneID" id="25261685"/>
<reference evidence="2 3" key="1">
    <citation type="submission" date="2014-05" db="EMBL/GenBank/DDBJ databases">
        <title>Draft genome sequence of a rare smut relative, Tilletiaria anomala UBC 951.</title>
        <authorList>
            <consortium name="DOE Joint Genome Institute"/>
            <person name="Toome M."/>
            <person name="Kuo A."/>
            <person name="Henrissat B."/>
            <person name="Lipzen A."/>
            <person name="Tritt A."/>
            <person name="Yoshinaga Y."/>
            <person name="Zane M."/>
            <person name="Barry K."/>
            <person name="Grigoriev I.V."/>
            <person name="Spatafora J.W."/>
            <person name="Aimea M.C."/>
        </authorList>
    </citation>
    <scope>NUCLEOTIDE SEQUENCE [LARGE SCALE GENOMIC DNA]</scope>
    <source>
        <strain evidence="2 3">UBC 951</strain>
    </source>
</reference>
<protein>
    <recommendedName>
        <fullName evidence="4">Secreted protein</fullName>
    </recommendedName>
</protein>
<accession>A0A066VMX4</accession>
<proteinExistence type="predicted"/>